<accession>A0ABY8QVJ0</accession>
<proteinExistence type="predicted"/>
<reference evidence="3 4" key="1">
    <citation type="submission" date="2023-05" db="EMBL/GenBank/DDBJ databases">
        <title>Lithophilousrod everest ZFBP1038 complete genpme.</title>
        <authorList>
            <person name="Tian M."/>
        </authorList>
    </citation>
    <scope>NUCLEOTIDE SEQUENCE [LARGE SCALE GENOMIC DNA]</scope>
    <source>
        <strain evidence="3 4">ZFBP1038</strain>
    </source>
</reference>
<feature type="transmembrane region" description="Helical" evidence="2">
    <location>
        <begin position="12"/>
        <end position="31"/>
    </location>
</feature>
<keyword evidence="4" id="KW-1185">Reference proteome</keyword>
<evidence type="ECO:0000313" key="3">
    <source>
        <dbReference type="EMBL" id="WGW12421.1"/>
    </source>
</evidence>
<gene>
    <name evidence="3" type="ORF">LWF01_01225</name>
</gene>
<dbReference type="RefSeq" id="WP_349639221.1">
    <property type="nucleotide sequence ID" value="NZ_CP090958.1"/>
</dbReference>
<evidence type="ECO:0000256" key="2">
    <source>
        <dbReference type="SAM" id="Phobius"/>
    </source>
</evidence>
<feature type="transmembrane region" description="Helical" evidence="2">
    <location>
        <begin position="120"/>
        <end position="142"/>
    </location>
</feature>
<organism evidence="3 4">
    <name type="scientific">Saxibacter everestensis</name>
    <dbReference type="NCBI Taxonomy" id="2909229"/>
    <lineage>
        <taxon>Bacteria</taxon>
        <taxon>Bacillati</taxon>
        <taxon>Actinomycetota</taxon>
        <taxon>Actinomycetes</taxon>
        <taxon>Micrococcales</taxon>
        <taxon>Brevibacteriaceae</taxon>
        <taxon>Saxibacter</taxon>
    </lineage>
</organism>
<keyword evidence="2" id="KW-1133">Transmembrane helix</keyword>
<sequence>MNAKKRNGDHPVLFLVICLVFVVTGAVIMIVDPASWLLGLTAVLFFGVGLAVAVLNLIAQRRMTSGPPGSAIAGSSRGSGIAGSSRGSGTAGGTGRRTADSRRRTAGGARTSFLTSAEPSAWFVVPCCFGLAAACGVLLYAIGSGQIVPVSRYALVAAPAAAVGVVFFAGGGIVFLIKRIGKRSRRNR</sequence>
<feature type="transmembrane region" description="Helical" evidence="2">
    <location>
        <begin position="154"/>
        <end position="177"/>
    </location>
</feature>
<keyword evidence="2" id="KW-0472">Membrane</keyword>
<evidence type="ECO:0000313" key="4">
    <source>
        <dbReference type="Proteomes" id="UP001209083"/>
    </source>
</evidence>
<feature type="region of interest" description="Disordered" evidence="1">
    <location>
        <begin position="65"/>
        <end position="106"/>
    </location>
</feature>
<evidence type="ECO:0000256" key="1">
    <source>
        <dbReference type="SAM" id="MobiDB-lite"/>
    </source>
</evidence>
<protein>
    <submittedName>
        <fullName evidence="3">Uncharacterized protein</fullName>
    </submittedName>
</protein>
<dbReference type="EMBL" id="CP090958">
    <property type="protein sequence ID" value="WGW12421.1"/>
    <property type="molecule type" value="Genomic_DNA"/>
</dbReference>
<name>A0ABY8QVJ0_9MICO</name>
<dbReference type="Proteomes" id="UP001209083">
    <property type="component" value="Chromosome"/>
</dbReference>
<feature type="compositionally biased region" description="Low complexity" evidence="1">
    <location>
        <begin position="65"/>
        <end position="88"/>
    </location>
</feature>
<feature type="transmembrane region" description="Helical" evidence="2">
    <location>
        <begin position="37"/>
        <end position="58"/>
    </location>
</feature>
<keyword evidence="2" id="KW-0812">Transmembrane</keyword>